<sequence>MKLQPDTYIVECSNGLLGLNKRKPFMDVFFFIDRLFGYFILNTFTPISDVNPSLENNTYWISLFSFDKYTIFTYSSPKSSVPTCRDGPAP</sequence>
<evidence type="ECO:0000313" key="2">
    <source>
        <dbReference type="Proteomes" id="UP001168528"/>
    </source>
</evidence>
<name>A0ABT8RC19_9BACT</name>
<dbReference type="Proteomes" id="UP001168528">
    <property type="component" value="Unassembled WGS sequence"/>
</dbReference>
<dbReference type="RefSeq" id="WP_302039562.1">
    <property type="nucleotide sequence ID" value="NZ_JAUKPO010000013.1"/>
</dbReference>
<keyword evidence="2" id="KW-1185">Reference proteome</keyword>
<organism evidence="1 2">
    <name type="scientific">Rhodocytophaga aerolata</name>
    <dbReference type="NCBI Taxonomy" id="455078"/>
    <lineage>
        <taxon>Bacteria</taxon>
        <taxon>Pseudomonadati</taxon>
        <taxon>Bacteroidota</taxon>
        <taxon>Cytophagia</taxon>
        <taxon>Cytophagales</taxon>
        <taxon>Rhodocytophagaceae</taxon>
        <taxon>Rhodocytophaga</taxon>
    </lineage>
</organism>
<accession>A0ABT8RC19</accession>
<proteinExistence type="predicted"/>
<protein>
    <submittedName>
        <fullName evidence="1">Uncharacterized protein</fullName>
    </submittedName>
</protein>
<reference evidence="1" key="1">
    <citation type="submission" date="2023-07" db="EMBL/GenBank/DDBJ databases">
        <title>The genome sequence of Rhodocytophaga aerolata KACC 12507.</title>
        <authorList>
            <person name="Zhang X."/>
        </authorList>
    </citation>
    <scope>NUCLEOTIDE SEQUENCE</scope>
    <source>
        <strain evidence="1">KACC 12507</strain>
    </source>
</reference>
<evidence type="ECO:0000313" key="1">
    <source>
        <dbReference type="EMBL" id="MDO1448763.1"/>
    </source>
</evidence>
<comment type="caution">
    <text evidence="1">The sequence shown here is derived from an EMBL/GenBank/DDBJ whole genome shotgun (WGS) entry which is preliminary data.</text>
</comment>
<dbReference type="EMBL" id="JAUKPO010000013">
    <property type="protein sequence ID" value="MDO1448763.1"/>
    <property type="molecule type" value="Genomic_DNA"/>
</dbReference>
<gene>
    <name evidence="1" type="ORF">Q0590_20975</name>
</gene>